<keyword evidence="12" id="KW-1185">Reference proteome</keyword>
<feature type="region of interest" description="Disordered" evidence="9">
    <location>
        <begin position="1"/>
        <end position="51"/>
    </location>
</feature>
<dbReference type="GO" id="GO:0044781">
    <property type="term" value="P:bacterial-type flagellum organization"/>
    <property type="evidence" value="ECO:0007669"/>
    <property type="project" value="UniProtKB-KW"/>
</dbReference>
<dbReference type="InterPro" id="IPR031316">
    <property type="entry name" value="FlgM_C"/>
</dbReference>
<evidence type="ECO:0000256" key="5">
    <source>
        <dbReference type="ARBA" id="ARBA00023015"/>
    </source>
</evidence>
<evidence type="ECO:0000256" key="2">
    <source>
        <dbReference type="ARBA" id="ARBA00017823"/>
    </source>
</evidence>
<dbReference type="InterPro" id="IPR007412">
    <property type="entry name" value="FlgM"/>
</dbReference>
<keyword evidence="4" id="KW-1005">Bacterial flagellum biogenesis</keyword>
<keyword evidence="3" id="KW-0678">Repressor</keyword>
<name>A0A495VPW2_9RHOO</name>
<dbReference type="Proteomes" id="UP000270626">
    <property type="component" value="Unassembled WGS sequence"/>
</dbReference>
<feature type="compositionally biased region" description="Polar residues" evidence="9">
    <location>
        <begin position="15"/>
        <end position="26"/>
    </location>
</feature>
<sequence>MKIDNSTFKAPPLRPTSTPQRAPENTSQAAESVSLSSSAAPLQKAETPPVNATKIKEIKDAIAQGRFQINPEAIADGLLETARDLVNSQRQA</sequence>
<evidence type="ECO:0000256" key="1">
    <source>
        <dbReference type="ARBA" id="ARBA00005322"/>
    </source>
</evidence>
<feature type="compositionally biased region" description="Low complexity" evidence="9">
    <location>
        <begin position="27"/>
        <end position="40"/>
    </location>
</feature>
<dbReference type="RefSeq" id="WP_121459227.1">
    <property type="nucleotide sequence ID" value="NZ_RBXP01000018.1"/>
</dbReference>
<dbReference type="NCBIfam" id="TIGR03824">
    <property type="entry name" value="FlgM_jcvi"/>
    <property type="match status" value="1"/>
</dbReference>
<evidence type="ECO:0000256" key="3">
    <source>
        <dbReference type="ARBA" id="ARBA00022491"/>
    </source>
</evidence>
<organism evidence="11 12">
    <name type="scientific">Azonexus fungiphilus</name>
    <dbReference type="NCBI Taxonomy" id="146940"/>
    <lineage>
        <taxon>Bacteria</taxon>
        <taxon>Pseudomonadati</taxon>
        <taxon>Pseudomonadota</taxon>
        <taxon>Betaproteobacteria</taxon>
        <taxon>Rhodocyclales</taxon>
        <taxon>Azonexaceae</taxon>
        <taxon>Azonexus</taxon>
    </lineage>
</organism>
<accession>A0A495VPW2</accession>
<evidence type="ECO:0000256" key="7">
    <source>
        <dbReference type="ARBA" id="ARBA00024739"/>
    </source>
</evidence>
<keyword evidence="6" id="KW-0804">Transcription</keyword>
<comment type="similarity">
    <text evidence="1">Belongs to the FlgM family.</text>
</comment>
<dbReference type="OrthoDB" id="5298032at2"/>
<dbReference type="SUPFAM" id="SSF101498">
    <property type="entry name" value="Anti-sigma factor FlgM"/>
    <property type="match status" value="1"/>
</dbReference>
<evidence type="ECO:0000313" key="12">
    <source>
        <dbReference type="Proteomes" id="UP000270626"/>
    </source>
</evidence>
<reference evidence="11 12" key="1">
    <citation type="submission" date="2018-10" db="EMBL/GenBank/DDBJ databases">
        <title>Genomic Encyclopedia of Type Strains, Phase IV (KMG-IV): sequencing the most valuable type-strain genomes for metagenomic binning, comparative biology and taxonomic classification.</title>
        <authorList>
            <person name="Goeker M."/>
        </authorList>
    </citation>
    <scope>NUCLEOTIDE SEQUENCE [LARGE SCALE GENOMIC DNA]</scope>
    <source>
        <strain evidence="11 12">DSM 23841</strain>
    </source>
</reference>
<dbReference type="Pfam" id="PF04316">
    <property type="entry name" value="FlgM"/>
    <property type="match status" value="1"/>
</dbReference>
<comment type="function">
    <text evidence="7">Responsible for the coupling of flagellin expression to flagellar assembly by preventing expression of the flagellin genes when a component of the middle class of proteins is defective. It negatively regulates flagellar genes by inhibiting the activity of FliA by directly binding to FliA.</text>
</comment>
<evidence type="ECO:0000313" key="11">
    <source>
        <dbReference type="EMBL" id="RKT50395.1"/>
    </source>
</evidence>
<evidence type="ECO:0000256" key="6">
    <source>
        <dbReference type="ARBA" id="ARBA00023163"/>
    </source>
</evidence>
<keyword evidence="5" id="KW-0805">Transcription regulation</keyword>
<dbReference type="EMBL" id="RBXP01000018">
    <property type="protein sequence ID" value="RKT50395.1"/>
    <property type="molecule type" value="Genomic_DNA"/>
</dbReference>
<dbReference type="InterPro" id="IPR035890">
    <property type="entry name" value="Anti-sigma-28_factor_FlgM_sf"/>
</dbReference>
<evidence type="ECO:0000256" key="8">
    <source>
        <dbReference type="ARBA" id="ARBA00030117"/>
    </source>
</evidence>
<dbReference type="AlphaFoldDB" id="A0A495VPW2"/>
<evidence type="ECO:0000256" key="4">
    <source>
        <dbReference type="ARBA" id="ARBA00022795"/>
    </source>
</evidence>
<protein>
    <recommendedName>
        <fullName evidence="2">Negative regulator of flagellin synthesis</fullName>
    </recommendedName>
    <alternativeName>
        <fullName evidence="8">Anti-sigma-28 factor</fullName>
    </alternativeName>
</protein>
<comment type="caution">
    <text evidence="11">The sequence shown here is derived from an EMBL/GenBank/DDBJ whole genome shotgun (WGS) entry which is preliminary data.</text>
</comment>
<evidence type="ECO:0000256" key="9">
    <source>
        <dbReference type="SAM" id="MobiDB-lite"/>
    </source>
</evidence>
<feature type="domain" description="Anti-sigma-28 factor FlgM C-terminal" evidence="10">
    <location>
        <begin position="32"/>
        <end position="80"/>
    </location>
</feature>
<gene>
    <name evidence="11" type="ORF">DFR40_2954</name>
</gene>
<proteinExistence type="inferred from homology"/>
<evidence type="ECO:0000259" key="10">
    <source>
        <dbReference type="Pfam" id="PF04316"/>
    </source>
</evidence>
<dbReference type="GO" id="GO:0045892">
    <property type="term" value="P:negative regulation of DNA-templated transcription"/>
    <property type="evidence" value="ECO:0007669"/>
    <property type="project" value="InterPro"/>
</dbReference>